<evidence type="ECO:0000256" key="1">
    <source>
        <dbReference type="SAM" id="MobiDB-lite"/>
    </source>
</evidence>
<feature type="compositionally biased region" description="Polar residues" evidence="1">
    <location>
        <begin position="117"/>
        <end position="127"/>
    </location>
</feature>
<keyword evidence="3" id="KW-1185">Reference proteome</keyword>
<accession>A0ABY5YFC2</accession>
<gene>
    <name evidence="2" type="ORF">N0D28_13020</name>
</gene>
<evidence type="ECO:0000313" key="3">
    <source>
        <dbReference type="Proteomes" id="UP001060261"/>
    </source>
</evidence>
<dbReference type="RefSeq" id="WP_260559924.1">
    <property type="nucleotide sequence ID" value="NZ_BAABEC010000074.1"/>
</dbReference>
<proteinExistence type="predicted"/>
<evidence type="ECO:0000313" key="2">
    <source>
        <dbReference type="EMBL" id="UWX63641.1"/>
    </source>
</evidence>
<feature type="region of interest" description="Disordered" evidence="1">
    <location>
        <begin position="195"/>
        <end position="214"/>
    </location>
</feature>
<evidence type="ECO:0008006" key="4">
    <source>
        <dbReference type="Google" id="ProtNLM"/>
    </source>
</evidence>
<dbReference type="EMBL" id="CP104213">
    <property type="protein sequence ID" value="UWX63641.1"/>
    <property type="molecule type" value="Genomic_DNA"/>
</dbReference>
<feature type="region of interest" description="Disordered" evidence="1">
    <location>
        <begin position="113"/>
        <end position="137"/>
    </location>
</feature>
<sequence>MREQIRRILGLVHAGRLSSEDAAPLLAALHPKLALSEDALAPIFALLVADGFGPERVTDILYARTDPPKAAAASARSVPSAPAAPPPPKAGGWLGGLDGLAERITDTVERALDSVPGVSSNVTSNSARPPGPQRPGSILRIEVEDQNGGSYSANLPMSLAAHVGKLIPPQALKSLANMGLSVEALQLLLESNPPLGPLLESEDENGNEVRLTVK</sequence>
<reference evidence="2" key="1">
    <citation type="submission" date="2022-09" db="EMBL/GenBank/DDBJ databases">
        <title>genome sequence of Deinococcus rubellus.</title>
        <authorList>
            <person name="Srinivasan S."/>
        </authorList>
    </citation>
    <scope>NUCLEOTIDE SEQUENCE</scope>
    <source>
        <strain evidence="2">Ant6</strain>
    </source>
</reference>
<protein>
    <recommendedName>
        <fullName evidence="4">DUF2267 domain-containing protein</fullName>
    </recommendedName>
</protein>
<dbReference type="Proteomes" id="UP001060261">
    <property type="component" value="Chromosome"/>
</dbReference>
<name>A0ABY5YFC2_9DEIO</name>
<organism evidence="2 3">
    <name type="scientific">Deinococcus rubellus</name>
    <dbReference type="NCBI Taxonomy" id="1889240"/>
    <lineage>
        <taxon>Bacteria</taxon>
        <taxon>Thermotogati</taxon>
        <taxon>Deinococcota</taxon>
        <taxon>Deinococci</taxon>
        <taxon>Deinococcales</taxon>
        <taxon>Deinococcaceae</taxon>
        <taxon>Deinococcus</taxon>
    </lineage>
</organism>